<dbReference type="EMBL" id="CADIKM010000007">
    <property type="protein sequence ID" value="CAB3785733.1"/>
    <property type="molecule type" value="Genomic_DNA"/>
</dbReference>
<reference evidence="2 3" key="1">
    <citation type="submission" date="2020-04" db="EMBL/GenBank/DDBJ databases">
        <authorList>
            <person name="De Canck E."/>
        </authorList>
    </citation>
    <scope>NUCLEOTIDE SEQUENCE [LARGE SCALE GENOMIC DNA]</scope>
    <source>
        <strain evidence="2 3">LMG 28138</strain>
    </source>
</reference>
<evidence type="ECO:0000256" key="1">
    <source>
        <dbReference type="SAM" id="MobiDB-lite"/>
    </source>
</evidence>
<feature type="region of interest" description="Disordered" evidence="1">
    <location>
        <begin position="197"/>
        <end position="242"/>
    </location>
</feature>
<accession>A0A6S7BDT6</accession>
<gene>
    <name evidence="2" type="ORF">LMG28138_02047</name>
</gene>
<keyword evidence="3" id="KW-1185">Reference proteome</keyword>
<sequence>MRNKRGLAVFSLSAIAVLVSVAATWPRFHVRPVDPVAEHPSVKLPLVASAPEASGPLSWARLSADQHEALAPFAHDWDKFDDDRKRRWIKIASRYKKMSPDAQKRLHGRMHEWLSMTPEQRRTARENYQLSKQVPVQQRENAWNAYQRLPEDQKKTLAAAEKRNHRPTVVTAPPTGTPELKNLNHALHAETLAEELPAAASQPVPLAPPAPASVPASAPEPASTPLLTQPASTPWYFEDRHP</sequence>
<feature type="compositionally biased region" description="Low complexity" evidence="1">
    <location>
        <begin position="213"/>
        <end position="227"/>
    </location>
</feature>
<proteinExistence type="predicted"/>
<dbReference type="Pfam" id="PF11304">
    <property type="entry name" value="DUF3106"/>
    <property type="match status" value="1"/>
</dbReference>
<evidence type="ECO:0000313" key="3">
    <source>
        <dbReference type="Proteomes" id="UP000494115"/>
    </source>
</evidence>
<evidence type="ECO:0008006" key="4">
    <source>
        <dbReference type="Google" id="ProtNLM"/>
    </source>
</evidence>
<protein>
    <recommendedName>
        <fullName evidence="4">Transmembrane protein</fullName>
    </recommendedName>
</protein>
<dbReference type="RefSeq" id="WP_175104647.1">
    <property type="nucleotide sequence ID" value="NZ_CADIKM010000007.1"/>
</dbReference>
<evidence type="ECO:0000313" key="2">
    <source>
        <dbReference type="EMBL" id="CAB3785733.1"/>
    </source>
</evidence>
<organism evidence="2 3">
    <name type="scientific">Pararobbsia alpina</name>
    <dbReference type="NCBI Taxonomy" id="621374"/>
    <lineage>
        <taxon>Bacteria</taxon>
        <taxon>Pseudomonadati</taxon>
        <taxon>Pseudomonadota</taxon>
        <taxon>Betaproteobacteria</taxon>
        <taxon>Burkholderiales</taxon>
        <taxon>Burkholderiaceae</taxon>
        <taxon>Pararobbsia</taxon>
    </lineage>
</organism>
<name>A0A6S7BDT6_9BURK</name>
<dbReference type="AlphaFoldDB" id="A0A6S7BDT6"/>
<dbReference type="InterPro" id="IPR021455">
    <property type="entry name" value="DUF3106"/>
</dbReference>
<dbReference type="Proteomes" id="UP000494115">
    <property type="component" value="Unassembled WGS sequence"/>
</dbReference>